<evidence type="ECO:0000313" key="2">
    <source>
        <dbReference type="Proteomes" id="UP000256845"/>
    </source>
</evidence>
<evidence type="ECO:0000313" key="1">
    <source>
        <dbReference type="EMBL" id="RED48587.1"/>
    </source>
</evidence>
<accession>A0A3D9HGI0</accession>
<dbReference type="OrthoDB" id="9787207at2"/>
<reference evidence="1 2" key="1">
    <citation type="submission" date="2018-07" db="EMBL/GenBank/DDBJ databases">
        <title>Genomic Encyclopedia of Type Strains, Phase III (KMG-III): the genomes of soil and plant-associated and newly described type strains.</title>
        <authorList>
            <person name="Whitman W."/>
        </authorList>
    </citation>
    <scope>NUCLEOTIDE SEQUENCE [LARGE SCALE GENOMIC DNA]</scope>
    <source>
        <strain evidence="1 2">CECT 8488</strain>
    </source>
</reference>
<dbReference type="AlphaFoldDB" id="A0A3D9HGI0"/>
<dbReference type="InterPro" id="IPR009351">
    <property type="entry name" value="AlkZ-like"/>
</dbReference>
<dbReference type="Proteomes" id="UP000256845">
    <property type="component" value="Unassembled WGS sequence"/>
</dbReference>
<keyword evidence="2" id="KW-1185">Reference proteome</keyword>
<dbReference type="RefSeq" id="WP_115937533.1">
    <property type="nucleotide sequence ID" value="NZ_QRDW01000007.1"/>
</dbReference>
<protein>
    <recommendedName>
        <fullName evidence="3">Winged helix-turn-helix domain-containing protein</fullName>
    </recommendedName>
</protein>
<name>A0A3D9HGI0_9PROT</name>
<dbReference type="PANTHER" id="PTHR30528">
    <property type="entry name" value="CYTOPLASMIC PROTEIN"/>
    <property type="match status" value="1"/>
</dbReference>
<evidence type="ECO:0008006" key="3">
    <source>
        <dbReference type="Google" id="ProtNLM"/>
    </source>
</evidence>
<proteinExistence type="predicted"/>
<comment type="caution">
    <text evidence="1">The sequence shown here is derived from an EMBL/GenBank/DDBJ whole genome shotgun (WGS) entry which is preliminary data.</text>
</comment>
<sequence>MSDPILVRNRQARHLFMQLQGLSAPVRAKQSPEDLLDLIRQLGFVQVDSIQTVARAHHMILFARNQTYRPEALTGLLEQSRDLFEHWTHDAAVIPAAFYPYWRHKFERERTRLKERWQKWRRDGFVEVIDQVYETVCDRGPTMARELGQDQKKPSGGWWNWHPEKTALEYHWRTGNFAISGRENFQKVYDLTERVLTPDTLSAECDEAGFIDWACQSALARLGIATSGEMAAFWDLIKPAEAANWCKAELEGGRLVEVTVEGADRKAAPRKAFAFPDIEQQLAEAAPPLKRLRLLSPFDPVIRDRKRLERLFGFDYRIEVFVPAAKRKYGYYVFPILEGDRFIGRIDVKHQKDRDSLHVTGLWLEPGVGFGRQRERGLMAELDRQRRFVGASAVTFEKGYHKC</sequence>
<dbReference type="EMBL" id="QRDW01000007">
    <property type="protein sequence ID" value="RED48587.1"/>
    <property type="molecule type" value="Genomic_DNA"/>
</dbReference>
<dbReference type="PANTHER" id="PTHR30528:SF0">
    <property type="entry name" value="CYTOPLASMIC PROTEIN"/>
    <property type="match status" value="1"/>
</dbReference>
<organism evidence="1 2">
    <name type="scientific">Aestuariispira insulae</name>
    <dbReference type="NCBI Taxonomy" id="1461337"/>
    <lineage>
        <taxon>Bacteria</taxon>
        <taxon>Pseudomonadati</taxon>
        <taxon>Pseudomonadota</taxon>
        <taxon>Alphaproteobacteria</taxon>
        <taxon>Rhodospirillales</taxon>
        <taxon>Kiloniellaceae</taxon>
        <taxon>Aestuariispira</taxon>
    </lineage>
</organism>
<dbReference type="Pfam" id="PF06224">
    <property type="entry name" value="AlkZ-like"/>
    <property type="match status" value="1"/>
</dbReference>
<gene>
    <name evidence="1" type="ORF">DFP90_10791</name>
</gene>